<comment type="caution">
    <text evidence="1">The sequence shown here is derived from an EMBL/GenBank/DDBJ whole genome shotgun (WGS) entry which is preliminary data.</text>
</comment>
<reference evidence="1 2" key="1">
    <citation type="submission" date="2013-03" db="EMBL/GenBank/DDBJ databases">
        <title>Reference genome for the Human Microbiome Project.</title>
        <authorList>
            <person name="Aqrawi P."/>
            <person name="Ayvaz T."/>
            <person name="Bess C."/>
            <person name="Blankenburg K."/>
            <person name="Coyle M."/>
            <person name="Deng J."/>
            <person name="Forbes L."/>
            <person name="Fowler G."/>
            <person name="Francisco L."/>
            <person name="Fu Q."/>
            <person name="Gibbs R."/>
            <person name="Gross S."/>
            <person name="Gubbala S."/>
            <person name="Hale W."/>
            <person name="Hemphill L."/>
            <person name="Highlander S."/>
            <person name="Hirani K."/>
            <person name="Jackson L."/>
            <person name="Jakkamsetti A."/>
            <person name="Javaid M."/>
            <person name="Jayaseelan J.C."/>
            <person name="Jiang H."/>
            <person name="Joshi V."/>
            <person name="Korchina V."/>
            <person name="Kovar C."/>
            <person name="Lara F."/>
            <person name="Lee S."/>
            <person name="Liu Y."/>
            <person name="Mata R."/>
            <person name="Mathew T."/>
            <person name="Munidasa M."/>
            <person name="Muzny D."/>
            <person name="Nazareth L."/>
            <person name="Ngo R."/>
            <person name="Nguyen L."/>
            <person name="Nguyen N."/>
            <person name="Okwuonu G."/>
            <person name="Ongeri F."/>
            <person name="Palculict T."/>
            <person name="Patil S."/>
            <person name="Petrosino J."/>
            <person name="Pham C."/>
            <person name="Pham P."/>
            <person name="Pu L.-L."/>
            <person name="Qin X."/>
            <person name="Qu J."/>
            <person name="Reid J."/>
            <person name="Ross M."/>
            <person name="Ruth R."/>
            <person name="Saada N."/>
            <person name="San Lucas F."/>
            <person name="Santibanez J."/>
            <person name="Shang Y."/>
            <person name="Simmons D."/>
            <person name="Song X.-Z."/>
            <person name="Tang L.-Y."/>
            <person name="Thornton R."/>
            <person name="Warren J."/>
            <person name="Weissenberger G."/>
            <person name="Wilczek-Boney K."/>
            <person name="Worley K."/>
            <person name="Youmans B."/>
            <person name="Zhang J."/>
            <person name="Zhang L."/>
            <person name="Zhao Z."/>
            <person name="Zhou C."/>
            <person name="Zhu D."/>
            <person name="Zhu Y."/>
        </authorList>
    </citation>
    <scope>NUCLEOTIDE SEQUENCE [LARGE SCALE GENOMIC DNA]</scope>
    <source>
        <strain evidence="1 2">F0333</strain>
    </source>
</reference>
<dbReference type="Proteomes" id="UP000013015">
    <property type="component" value="Unassembled WGS sequence"/>
</dbReference>
<dbReference type="HOGENOM" id="CLU_2730829_0_0_11"/>
<accession>N6XAR5</accession>
<dbReference type="AlphaFoldDB" id="N6XAR5"/>
<keyword evidence="2" id="KW-1185">Reference proteome</keyword>
<protein>
    <submittedName>
        <fullName evidence="1">Uncharacterized protein</fullName>
    </submittedName>
</protein>
<evidence type="ECO:0000313" key="1">
    <source>
        <dbReference type="EMBL" id="ENO18218.1"/>
    </source>
</evidence>
<sequence length="71" mass="8472">MLEGEMVSIEEGRGRPPERGIREAMVSWKELKGWRICEGEKRFKYSPTWRDYEGFKALSQFARTLFCLRLK</sequence>
<organism evidence="1 2">
    <name type="scientific">Schaalia cardiffensis F0333</name>
    <dbReference type="NCBI Taxonomy" id="888050"/>
    <lineage>
        <taxon>Bacteria</taxon>
        <taxon>Bacillati</taxon>
        <taxon>Actinomycetota</taxon>
        <taxon>Actinomycetes</taxon>
        <taxon>Actinomycetales</taxon>
        <taxon>Actinomycetaceae</taxon>
        <taxon>Schaalia</taxon>
    </lineage>
</organism>
<name>N6XAR5_9ACTO</name>
<evidence type="ECO:0000313" key="2">
    <source>
        <dbReference type="Proteomes" id="UP000013015"/>
    </source>
</evidence>
<gene>
    <name evidence="1" type="ORF">HMPREF9004_1079</name>
</gene>
<proteinExistence type="predicted"/>
<dbReference type="STRING" id="888050.HMPREF9004_1079"/>
<dbReference type="EMBL" id="AQHZ01000016">
    <property type="protein sequence ID" value="ENO18218.1"/>
    <property type="molecule type" value="Genomic_DNA"/>
</dbReference>